<accession>A0ABT8KQV2</accession>
<evidence type="ECO:0000313" key="2">
    <source>
        <dbReference type="EMBL" id="MDN5203124.1"/>
    </source>
</evidence>
<evidence type="ECO:0000313" key="3">
    <source>
        <dbReference type="Proteomes" id="UP001172082"/>
    </source>
</evidence>
<name>A0ABT8KQV2_9BACT</name>
<reference evidence="2" key="1">
    <citation type="submission" date="2023-06" db="EMBL/GenBank/DDBJ databases">
        <title>Genomic of Parafulvivirga corallium.</title>
        <authorList>
            <person name="Wang G."/>
        </authorList>
    </citation>
    <scope>NUCLEOTIDE SEQUENCE</scope>
    <source>
        <strain evidence="2">BMA10</strain>
    </source>
</reference>
<sequence>MLNRLIRNLILFLIVLVVIATIVITLLPTNQDHYMFALKDKHERLASISSPKIVIIGGSNTAFGVDSKLIQNRLNRPVANMGLHLDLRINYMINEVKPFLKEGDMVILIPEYSHLFRSPTSGNTKAFHKAVEVYPSAIKYLDLREQLRYSLNTYVSILQSKLNSILLNGGIVESEIVENNKNVYRRSSYDELGDMIAHLNRSSIGFDKNDDNFNNLKGKNINPEFCETINSFKKFADEKAISFLISFPPTPQSMFNEDVSKEIYTEFDENIKVPLINTPEDFVYGDSLFFDTRYHLVSSSRESRTLKLISSIQRNLSLND</sequence>
<keyword evidence="1" id="KW-1133">Transmembrane helix</keyword>
<evidence type="ECO:0000256" key="1">
    <source>
        <dbReference type="SAM" id="Phobius"/>
    </source>
</evidence>
<dbReference type="RefSeq" id="WP_346753146.1">
    <property type="nucleotide sequence ID" value="NZ_JAUJEA010000006.1"/>
</dbReference>
<organism evidence="2 3">
    <name type="scientific">Splendidivirga corallicola</name>
    <dbReference type="NCBI Taxonomy" id="3051826"/>
    <lineage>
        <taxon>Bacteria</taxon>
        <taxon>Pseudomonadati</taxon>
        <taxon>Bacteroidota</taxon>
        <taxon>Cytophagia</taxon>
        <taxon>Cytophagales</taxon>
        <taxon>Splendidivirgaceae</taxon>
        <taxon>Splendidivirga</taxon>
    </lineage>
</organism>
<keyword evidence="3" id="KW-1185">Reference proteome</keyword>
<dbReference type="Proteomes" id="UP001172082">
    <property type="component" value="Unassembled WGS sequence"/>
</dbReference>
<proteinExistence type="predicted"/>
<dbReference type="EMBL" id="JAUJEA010000006">
    <property type="protein sequence ID" value="MDN5203124.1"/>
    <property type="molecule type" value="Genomic_DNA"/>
</dbReference>
<keyword evidence="1" id="KW-0812">Transmembrane</keyword>
<evidence type="ECO:0008006" key="4">
    <source>
        <dbReference type="Google" id="ProtNLM"/>
    </source>
</evidence>
<feature type="transmembrane region" description="Helical" evidence="1">
    <location>
        <begin position="9"/>
        <end position="27"/>
    </location>
</feature>
<comment type="caution">
    <text evidence="2">The sequence shown here is derived from an EMBL/GenBank/DDBJ whole genome shotgun (WGS) entry which is preliminary data.</text>
</comment>
<gene>
    <name evidence="2" type="ORF">QQ008_17170</name>
</gene>
<keyword evidence="1" id="KW-0472">Membrane</keyword>
<protein>
    <recommendedName>
        <fullName evidence="4">SGNH/GDSL hydrolase family protein</fullName>
    </recommendedName>
</protein>